<dbReference type="InterPro" id="IPR037682">
    <property type="entry name" value="TonB_C"/>
</dbReference>
<evidence type="ECO:0000259" key="11">
    <source>
        <dbReference type="PROSITE" id="PS52015"/>
    </source>
</evidence>
<comment type="similarity">
    <text evidence="2">Belongs to the TonB family.</text>
</comment>
<dbReference type="InterPro" id="IPR051045">
    <property type="entry name" value="TonB-dependent_transducer"/>
</dbReference>
<sequence length="281" mass="30186">MTLTQWVLAVVISVAVHGLVAAAYFAGQEVAVPGAQAVGENGLEVGLGMYGSYQEMLQPNAEEVIAEAEPKPEKKPLDETSVDNPAENVVEKVVEKSVEKKPQPSALELEVATVNEPQPTIRVPVEKNADNSLDLSQPQPQPPIEQAEAEEIKPVSSEPAVAKATTTARATGAANDRSAGGKAGDARSYFSQLMAWLNQYKTYPAVLKKQKQEGIVTLKFSINQYGDVLSASVKKSSGYESLDQSALDMLQKASPLPAIPDFLKKEKLTLVIPIEYSLITQ</sequence>
<keyword evidence="8" id="KW-1133">Transmembrane helix</keyword>
<dbReference type="Gene3D" id="3.30.1150.10">
    <property type="match status" value="1"/>
</dbReference>
<comment type="caution">
    <text evidence="12">The sequence shown here is derived from an EMBL/GenBank/DDBJ whole genome shotgun (WGS) entry which is preliminary data.</text>
</comment>
<evidence type="ECO:0000256" key="8">
    <source>
        <dbReference type="ARBA" id="ARBA00022989"/>
    </source>
</evidence>
<evidence type="ECO:0000256" key="5">
    <source>
        <dbReference type="ARBA" id="ARBA00022519"/>
    </source>
</evidence>
<keyword evidence="9" id="KW-0472">Membrane</keyword>
<organism evidence="12 13">
    <name type="scientific">Pseudomaricurvus hydrocarbonicus</name>
    <dbReference type="NCBI Taxonomy" id="1470433"/>
    <lineage>
        <taxon>Bacteria</taxon>
        <taxon>Pseudomonadati</taxon>
        <taxon>Pseudomonadota</taxon>
        <taxon>Gammaproteobacteria</taxon>
        <taxon>Cellvibrionales</taxon>
        <taxon>Cellvibrionaceae</taxon>
        <taxon>Pseudomaricurvus</taxon>
    </lineage>
</organism>
<evidence type="ECO:0000313" key="13">
    <source>
        <dbReference type="Proteomes" id="UP000787472"/>
    </source>
</evidence>
<evidence type="ECO:0000256" key="2">
    <source>
        <dbReference type="ARBA" id="ARBA00006555"/>
    </source>
</evidence>
<keyword evidence="7" id="KW-0653">Protein transport</keyword>
<feature type="domain" description="TonB C-terminal" evidence="11">
    <location>
        <begin position="188"/>
        <end position="281"/>
    </location>
</feature>
<reference evidence="12" key="1">
    <citation type="submission" date="2020-03" db="EMBL/GenBank/DDBJ databases">
        <authorList>
            <person name="Guo F."/>
        </authorList>
    </citation>
    <scope>NUCLEOTIDE SEQUENCE</scope>
    <source>
        <strain evidence="12">JCM 30134</strain>
    </source>
</reference>
<dbReference type="GO" id="GO:0031992">
    <property type="term" value="F:energy transducer activity"/>
    <property type="evidence" value="ECO:0007669"/>
    <property type="project" value="TreeGrafter"/>
</dbReference>
<evidence type="ECO:0000256" key="1">
    <source>
        <dbReference type="ARBA" id="ARBA00004383"/>
    </source>
</evidence>
<dbReference type="AlphaFoldDB" id="A0A9E5JSX4"/>
<evidence type="ECO:0000256" key="3">
    <source>
        <dbReference type="ARBA" id="ARBA00022448"/>
    </source>
</evidence>
<keyword evidence="3" id="KW-0813">Transport</keyword>
<keyword evidence="6" id="KW-0812">Transmembrane</keyword>
<dbReference type="InterPro" id="IPR006260">
    <property type="entry name" value="TonB/TolA_C"/>
</dbReference>
<keyword evidence="4" id="KW-1003">Cell membrane</keyword>
<proteinExistence type="inferred from homology"/>
<dbReference type="NCBIfam" id="TIGR01352">
    <property type="entry name" value="tonB_Cterm"/>
    <property type="match status" value="1"/>
</dbReference>
<dbReference type="PANTHER" id="PTHR33446:SF2">
    <property type="entry name" value="PROTEIN TONB"/>
    <property type="match status" value="1"/>
</dbReference>
<name>A0A9E5JSX4_9GAMM</name>
<protein>
    <submittedName>
        <fullName evidence="12">Energy transducer TonB</fullName>
    </submittedName>
</protein>
<dbReference type="GO" id="GO:0055085">
    <property type="term" value="P:transmembrane transport"/>
    <property type="evidence" value="ECO:0007669"/>
    <property type="project" value="InterPro"/>
</dbReference>
<dbReference type="PANTHER" id="PTHR33446">
    <property type="entry name" value="PROTEIN TONB-RELATED"/>
    <property type="match status" value="1"/>
</dbReference>
<evidence type="ECO:0000256" key="4">
    <source>
        <dbReference type="ARBA" id="ARBA00022475"/>
    </source>
</evidence>
<evidence type="ECO:0000256" key="6">
    <source>
        <dbReference type="ARBA" id="ARBA00022692"/>
    </source>
</evidence>
<keyword evidence="13" id="KW-1185">Reference proteome</keyword>
<dbReference type="EMBL" id="JAAONZ010000003">
    <property type="protein sequence ID" value="NHO64861.1"/>
    <property type="molecule type" value="Genomic_DNA"/>
</dbReference>
<dbReference type="RefSeq" id="WP_167182527.1">
    <property type="nucleotide sequence ID" value="NZ_JAAONZ010000003.1"/>
</dbReference>
<evidence type="ECO:0000256" key="9">
    <source>
        <dbReference type="ARBA" id="ARBA00023136"/>
    </source>
</evidence>
<evidence type="ECO:0000313" key="12">
    <source>
        <dbReference type="EMBL" id="NHO64861.1"/>
    </source>
</evidence>
<comment type="subcellular location">
    <subcellularLocation>
        <location evidence="1">Cell inner membrane</location>
        <topology evidence="1">Single-pass membrane protein</topology>
        <orientation evidence="1">Periplasmic side</orientation>
    </subcellularLocation>
</comment>
<dbReference type="Pfam" id="PF03544">
    <property type="entry name" value="TonB_C"/>
    <property type="match status" value="1"/>
</dbReference>
<dbReference type="GO" id="GO:0098797">
    <property type="term" value="C:plasma membrane protein complex"/>
    <property type="evidence" value="ECO:0007669"/>
    <property type="project" value="TreeGrafter"/>
</dbReference>
<feature type="region of interest" description="Disordered" evidence="10">
    <location>
        <begin position="131"/>
        <end position="183"/>
    </location>
</feature>
<dbReference type="PROSITE" id="PS52015">
    <property type="entry name" value="TONB_CTD"/>
    <property type="match status" value="1"/>
</dbReference>
<accession>A0A9E5JSX4</accession>
<evidence type="ECO:0000256" key="10">
    <source>
        <dbReference type="SAM" id="MobiDB-lite"/>
    </source>
</evidence>
<gene>
    <name evidence="12" type="ORF">G8770_04825</name>
</gene>
<keyword evidence="5" id="KW-0997">Cell inner membrane</keyword>
<feature type="compositionally biased region" description="Low complexity" evidence="10">
    <location>
        <begin position="160"/>
        <end position="174"/>
    </location>
</feature>
<dbReference type="GO" id="GO:0015031">
    <property type="term" value="P:protein transport"/>
    <property type="evidence" value="ECO:0007669"/>
    <property type="project" value="UniProtKB-KW"/>
</dbReference>
<dbReference type="SUPFAM" id="SSF74653">
    <property type="entry name" value="TolA/TonB C-terminal domain"/>
    <property type="match status" value="1"/>
</dbReference>
<evidence type="ECO:0000256" key="7">
    <source>
        <dbReference type="ARBA" id="ARBA00022927"/>
    </source>
</evidence>
<dbReference type="Proteomes" id="UP000787472">
    <property type="component" value="Unassembled WGS sequence"/>
</dbReference>